<evidence type="ECO:0000259" key="1">
    <source>
        <dbReference type="Pfam" id="PF02441"/>
    </source>
</evidence>
<accession>A0ABS0D8J3</accession>
<dbReference type="PANTHER" id="PTHR14359:SF6">
    <property type="entry name" value="PHOSPHOPANTOTHENOYLCYSTEINE DECARBOXYLASE"/>
    <property type="match status" value="1"/>
</dbReference>
<dbReference type="Proteomes" id="UP000707731">
    <property type="component" value="Unassembled WGS sequence"/>
</dbReference>
<dbReference type="EMBL" id="JADLQN010000001">
    <property type="protein sequence ID" value="MBF6354799.1"/>
    <property type="molecule type" value="Genomic_DNA"/>
</dbReference>
<feature type="domain" description="Flavoprotein" evidence="1">
    <location>
        <begin position="10"/>
        <end position="139"/>
    </location>
</feature>
<evidence type="ECO:0000313" key="2">
    <source>
        <dbReference type="EMBL" id="MBF6354799.1"/>
    </source>
</evidence>
<dbReference type="InterPro" id="IPR003382">
    <property type="entry name" value="Flavoprotein"/>
</dbReference>
<dbReference type="RefSeq" id="WP_195001496.1">
    <property type="nucleotide sequence ID" value="NZ_JADLQN010000001.1"/>
</dbReference>
<proteinExistence type="predicted"/>
<dbReference type="Gene3D" id="3.40.50.1950">
    <property type="entry name" value="Flavin prenyltransferase-like"/>
    <property type="match status" value="1"/>
</dbReference>
<dbReference type="InterPro" id="IPR036551">
    <property type="entry name" value="Flavin_trans-like"/>
</dbReference>
<comment type="caution">
    <text evidence="2">The sequence shown here is derived from an EMBL/GenBank/DDBJ whole genome shotgun (WGS) entry which is preliminary data.</text>
</comment>
<evidence type="ECO:0000313" key="3">
    <source>
        <dbReference type="Proteomes" id="UP000707731"/>
    </source>
</evidence>
<protein>
    <submittedName>
        <fullName evidence="2">Flavoprotein</fullName>
    </submittedName>
</protein>
<keyword evidence="3" id="KW-1185">Reference proteome</keyword>
<gene>
    <name evidence="2" type="ORF">IU449_09620</name>
</gene>
<organism evidence="2 3">
    <name type="scientific">Nocardia higoensis</name>
    <dbReference type="NCBI Taxonomy" id="228599"/>
    <lineage>
        <taxon>Bacteria</taxon>
        <taxon>Bacillati</taxon>
        <taxon>Actinomycetota</taxon>
        <taxon>Actinomycetes</taxon>
        <taxon>Mycobacteriales</taxon>
        <taxon>Nocardiaceae</taxon>
        <taxon>Nocardia</taxon>
    </lineage>
</organism>
<dbReference type="Pfam" id="PF02441">
    <property type="entry name" value="Flavoprotein"/>
    <property type="match status" value="1"/>
</dbReference>
<dbReference type="PANTHER" id="PTHR14359">
    <property type="entry name" value="HOMO-OLIGOMERIC FLAVIN CONTAINING CYS DECARBOXYLASE FAMILY"/>
    <property type="match status" value="1"/>
</dbReference>
<dbReference type="SUPFAM" id="SSF52507">
    <property type="entry name" value="Homo-oligomeric flavin-containing Cys decarboxylases, HFCD"/>
    <property type="match status" value="1"/>
</dbReference>
<sequence>MNDPKAPVLYIIVTGSPAARDVGKLVELAQSAGWEVCIVSSPDGLKFIDVRALEETTGHVVRSRYKDPGTPDVLPPADAMIAAPVTCNSLAKWAAGISDTLPLGLLVEAVGKGLPVVAVPFSNTAQMSFPAIQEAIFKLSDWGVSVLVGDQFDDQHEPGTGKRRVEAFPWQEAWQALLDHRLR</sequence>
<reference evidence="2 3" key="1">
    <citation type="submission" date="2020-10" db="EMBL/GenBank/DDBJ databases">
        <title>Identification of Nocardia species via Next-generation sequencing and recognition of intraspecies genetic diversity.</title>
        <authorList>
            <person name="Li P."/>
            <person name="Li P."/>
            <person name="Lu B."/>
        </authorList>
    </citation>
    <scope>NUCLEOTIDE SEQUENCE [LARGE SCALE GENOMIC DNA]</scope>
    <source>
        <strain evidence="2 3">BJ06-0143</strain>
    </source>
</reference>
<name>A0ABS0D8J3_9NOCA</name>